<reference evidence="1" key="1">
    <citation type="submission" date="2021-05" db="EMBL/GenBank/DDBJ databases">
        <authorList>
            <person name="Scholz U."/>
            <person name="Mascher M."/>
            <person name="Fiebig A."/>
        </authorList>
    </citation>
    <scope>NUCLEOTIDE SEQUENCE [LARGE SCALE GENOMIC DNA]</scope>
</reference>
<accession>A0ACD5WGG0</accession>
<evidence type="ECO:0000313" key="1">
    <source>
        <dbReference type="EnsemblPlants" id="AVESA.00010b.r2.4AG0621170.1.CDS"/>
    </source>
</evidence>
<proteinExistence type="predicted"/>
<sequence>MAADAPPPPESSPPEHEYADAAMAAYLGLSFALFLASLPTSGGARHVASLQSRGRVLAARLLAAEDQLRQLRARGREDARANARAAEISAAHRASWSAEAASLRARLADAEQQAAAQRARADRLEREAQERDGLLSALLAATRAGGDVHSQYPRGVVEEEDEAEGDARELRHSFDPAEGYHGDTDAEALAAAAALYAQQRQQQDGFGGDDFYASSAAAASGMPPWMDSRAKGWQDMKYESVESMYNTKHAVPRRESPWKVDIESSGVPGKLRLLEQELINLEKVGNGDLSKIPLVMRKQVKRYQTLAGKIDDLCKRMQASDPCDSTLNSEFRTQRQTEYLLEAFHLQHRAAETRQKLGVLQAETAKSSFGDELTAEAKTSTRRAMSSVRNNFKEIQRSLEIWLARILGDLEGMLARDGASRIREYILSPYASAVR</sequence>
<protein>
    <submittedName>
        <fullName evidence="1">Uncharacterized protein</fullName>
    </submittedName>
</protein>
<keyword evidence="2" id="KW-1185">Reference proteome</keyword>
<dbReference type="EnsemblPlants" id="AVESA.00010b.r2.4AG0621170.1">
    <property type="protein sequence ID" value="AVESA.00010b.r2.4AG0621170.1.CDS"/>
    <property type="gene ID" value="AVESA.00010b.r2.4AG0621170"/>
</dbReference>
<dbReference type="Proteomes" id="UP001732700">
    <property type="component" value="Chromosome 4A"/>
</dbReference>
<name>A0ACD5WGG0_AVESA</name>
<organism evidence="1 2">
    <name type="scientific">Avena sativa</name>
    <name type="common">Oat</name>
    <dbReference type="NCBI Taxonomy" id="4498"/>
    <lineage>
        <taxon>Eukaryota</taxon>
        <taxon>Viridiplantae</taxon>
        <taxon>Streptophyta</taxon>
        <taxon>Embryophyta</taxon>
        <taxon>Tracheophyta</taxon>
        <taxon>Spermatophyta</taxon>
        <taxon>Magnoliopsida</taxon>
        <taxon>Liliopsida</taxon>
        <taxon>Poales</taxon>
        <taxon>Poaceae</taxon>
        <taxon>BOP clade</taxon>
        <taxon>Pooideae</taxon>
        <taxon>Poodae</taxon>
        <taxon>Poeae</taxon>
        <taxon>Poeae Chloroplast Group 1 (Aveneae type)</taxon>
        <taxon>Aveninae</taxon>
        <taxon>Avena</taxon>
    </lineage>
</organism>
<evidence type="ECO:0000313" key="2">
    <source>
        <dbReference type="Proteomes" id="UP001732700"/>
    </source>
</evidence>
<reference evidence="1" key="2">
    <citation type="submission" date="2025-09" db="UniProtKB">
        <authorList>
            <consortium name="EnsemblPlants"/>
        </authorList>
    </citation>
    <scope>IDENTIFICATION</scope>
</reference>